<dbReference type="Proteomes" id="UP001597371">
    <property type="component" value="Unassembled WGS sequence"/>
</dbReference>
<dbReference type="Gene3D" id="3.90.79.10">
    <property type="entry name" value="Nucleoside Triphosphate Pyrophosphohydrolase"/>
    <property type="match status" value="1"/>
</dbReference>
<evidence type="ECO:0000256" key="3">
    <source>
        <dbReference type="ARBA" id="ARBA00008343"/>
    </source>
</evidence>
<evidence type="ECO:0000256" key="10">
    <source>
        <dbReference type="ARBA" id="ARBA00023004"/>
    </source>
</evidence>
<evidence type="ECO:0000256" key="6">
    <source>
        <dbReference type="ARBA" id="ARBA00022485"/>
    </source>
</evidence>
<dbReference type="InterPro" id="IPR003265">
    <property type="entry name" value="HhH-GPD_domain"/>
</dbReference>
<name>A0ABW5CQI2_9HYPH</name>
<accession>A0ABW5CQI2</accession>
<dbReference type="SUPFAM" id="SSF48150">
    <property type="entry name" value="DNA-glycosylase"/>
    <property type="match status" value="1"/>
</dbReference>
<evidence type="ECO:0000259" key="16">
    <source>
        <dbReference type="SMART" id="SM00478"/>
    </source>
</evidence>
<reference evidence="18" key="1">
    <citation type="journal article" date="2019" name="Int. J. Syst. Evol. Microbiol.">
        <title>The Global Catalogue of Microorganisms (GCM) 10K type strain sequencing project: providing services to taxonomists for standard genome sequencing and annotation.</title>
        <authorList>
            <consortium name="The Broad Institute Genomics Platform"/>
            <consortium name="The Broad Institute Genome Sequencing Center for Infectious Disease"/>
            <person name="Wu L."/>
            <person name="Ma J."/>
        </authorList>
    </citation>
    <scope>NUCLEOTIDE SEQUENCE [LARGE SCALE GENOMIC DNA]</scope>
    <source>
        <strain evidence="18">ZS-35-S2</strain>
    </source>
</reference>
<keyword evidence="12" id="KW-0234">DNA repair</keyword>
<dbReference type="PANTHER" id="PTHR42944">
    <property type="entry name" value="ADENINE DNA GLYCOSYLASE"/>
    <property type="match status" value="1"/>
</dbReference>
<organism evidence="17 18">
    <name type="scientific">Aureimonas populi</name>
    <dbReference type="NCBI Taxonomy" id="1701758"/>
    <lineage>
        <taxon>Bacteria</taxon>
        <taxon>Pseudomonadati</taxon>
        <taxon>Pseudomonadota</taxon>
        <taxon>Alphaproteobacteria</taxon>
        <taxon>Hyphomicrobiales</taxon>
        <taxon>Aurantimonadaceae</taxon>
        <taxon>Aureimonas</taxon>
    </lineage>
</organism>
<dbReference type="InterPro" id="IPR011257">
    <property type="entry name" value="DNA_glycosylase"/>
</dbReference>
<evidence type="ECO:0000256" key="2">
    <source>
        <dbReference type="ARBA" id="ARBA00002933"/>
    </source>
</evidence>
<dbReference type="PROSITE" id="PS00764">
    <property type="entry name" value="ENDONUCLEASE_III_1"/>
    <property type="match status" value="1"/>
</dbReference>
<evidence type="ECO:0000256" key="13">
    <source>
        <dbReference type="ARBA" id="ARBA00023295"/>
    </source>
</evidence>
<evidence type="ECO:0000313" key="17">
    <source>
        <dbReference type="EMBL" id="MFD2238585.1"/>
    </source>
</evidence>
<dbReference type="InterPro" id="IPR015797">
    <property type="entry name" value="NUDIX_hydrolase-like_dom_sf"/>
</dbReference>
<dbReference type="InterPro" id="IPR004035">
    <property type="entry name" value="Endouclease-III_FeS-bd_BS"/>
</dbReference>
<comment type="caution">
    <text evidence="17">The sequence shown here is derived from an EMBL/GenBank/DDBJ whole genome shotgun (WGS) entry which is preliminary data.</text>
</comment>
<evidence type="ECO:0000256" key="14">
    <source>
        <dbReference type="RuleBase" id="RU365096"/>
    </source>
</evidence>
<dbReference type="CDD" id="cd03431">
    <property type="entry name" value="NUDIX_DNA_Glycosylase_C-MutY"/>
    <property type="match status" value="1"/>
</dbReference>
<evidence type="ECO:0000256" key="15">
    <source>
        <dbReference type="SAM" id="MobiDB-lite"/>
    </source>
</evidence>
<dbReference type="InterPro" id="IPR029119">
    <property type="entry name" value="MutY_C"/>
</dbReference>
<feature type="domain" description="HhH-GPD" evidence="16">
    <location>
        <begin position="61"/>
        <end position="210"/>
    </location>
</feature>
<dbReference type="InterPro" id="IPR005760">
    <property type="entry name" value="A/G_AdeGlyc_MutY"/>
</dbReference>
<sequence length="365" mass="39699">MTRVSQVRKTALLADISRHIAPSLLEWYDRHARALPWRVGPAEGARGVRPDPYRVWLSEIMLQQTTVAAVKSYFQRFTARWPTVEALAAAEDGQVMGAWAGLGYYARARNLLACARRVAGEHGGRFPGSAAQLKMLPGIGDYTSAAIASIAFGERVAVVDGNIERVTTRLHAIETPLPAARPVIRDHVDAMTPGKRPGDFAQAMMDLGATICTPRKPACVLCPLTGPCLARAQGRQEAFPVKAPKREKPERIGAIFVAERPDGALWLRRRPDKGMLGGMAEPPSTRWSARTDGETGEDAAPFPADWRLAGEVRHGFTHFDLTLEVWHARTSAPAPGEGWWAPADTLAAEALPTLMRKAIGVALAR</sequence>
<dbReference type="EC" id="3.2.2.31" evidence="4 14"/>
<comment type="similarity">
    <text evidence="3 14">Belongs to the Nth/MutY family.</text>
</comment>
<keyword evidence="6" id="KW-0004">4Fe-4S</keyword>
<dbReference type="SUPFAM" id="SSF55811">
    <property type="entry name" value="Nudix"/>
    <property type="match status" value="1"/>
</dbReference>
<dbReference type="EMBL" id="JBHUIJ010000019">
    <property type="protein sequence ID" value="MFD2238585.1"/>
    <property type="molecule type" value="Genomic_DNA"/>
</dbReference>
<dbReference type="CDD" id="cd00056">
    <property type="entry name" value="ENDO3c"/>
    <property type="match status" value="1"/>
</dbReference>
<keyword evidence="7" id="KW-0479">Metal-binding</keyword>
<evidence type="ECO:0000256" key="11">
    <source>
        <dbReference type="ARBA" id="ARBA00023014"/>
    </source>
</evidence>
<protein>
    <recommendedName>
        <fullName evidence="5 14">Adenine DNA glycosylase</fullName>
        <ecNumber evidence="4 14">3.2.2.31</ecNumber>
    </recommendedName>
</protein>
<dbReference type="PANTHER" id="PTHR42944:SF1">
    <property type="entry name" value="ADENINE DNA GLYCOSYLASE"/>
    <property type="match status" value="1"/>
</dbReference>
<proteinExistence type="inferred from homology"/>
<evidence type="ECO:0000256" key="5">
    <source>
        <dbReference type="ARBA" id="ARBA00022023"/>
    </source>
</evidence>
<dbReference type="InterPro" id="IPR044298">
    <property type="entry name" value="MIG/MutY"/>
</dbReference>
<evidence type="ECO:0000256" key="7">
    <source>
        <dbReference type="ARBA" id="ARBA00022723"/>
    </source>
</evidence>
<keyword evidence="13 14" id="KW-0326">Glycosidase</keyword>
<evidence type="ECO:0000256" key="12">
    <source>
        <dbReference type="ARBA" id="ARBA00023204"/>
    </source>
</evidence>
<comment type="function">
    <text evidence="2">Adenine glycosylase active on G-A mispairs. MutY also corrects error-prone DNA synthesis past GO lesions which are due to the oxidatively damaged form of guanine: 7,8-dihydro-8-oxoguanine (8-oxo-dGTP).</text>
</comment>
<dbReference type="SMART" id="SM00478">
    <property type="entry name" value="ENDO3c"/>
    <property type="match status" value="1"/>
</dbReference>
<keyword evidence="11" id="KW-0411">Iron-sulfur</keyword>
<dbReference type="Gene3D" id="1.10.1670.10">
    <property type="entry name" value="Helix-hairpin-Helix base-excision DNA repair enzymes (C-terminal)"/>
    <property type="match status" value="1"/>
</dbReference>
<keyword evidence="9 17" id="KW-0378">Hydrolase</keyword>
<dbReference type="Pfam" id="PF14815">
    <property type="entry name" value="NUDIX_4"/>
    <property type="match status" value="1"/>
</dbReference>
<dbReference type="NCBIfam" id="TIGR01084">
    <property type="entry name" value="mutY"/>
    <property type="match status" value="1"/>
</dbReference>
<dbReference type="Pfam" id="PF00730">
    <property type="entry name" value="HhH-GPD"/>
    <property type="match status" value="1"/>
</dbReference>
<keyword evidence="10 14" id="KW-0408">Iron</keyword>
<comment type="cofactor">
    <cofactor evidence="14">
        <name>[4Fe-4S] cluster</name>
        <dbReference type="ChEBI" id="CHEBI:49883"/>
    </cofactor>
    <text evidence="14">Binds 1 [4Fe-4S] cluster.</text>
</comment>
<dbReference type="RefSeq" id="WP_209736597.1">
    <property type="nucleotide sequence ID" value="NZ_CP072611.1"/>
</dbReference>
<evidence type="ECO:0000256" key="9">
    <source>
        <dbReference type="ARBA" id="ARBA00022801"/>
    </source>
</evidence>
<evidence type="ECO:0000256" key="8">
    <source>
        <dbReference type="ARBA" id="ARBA00022763"/>
    </source>
</evidence>
<gene>
    <name evidence="17" type="primary">mutY</name>
    <name evidence="17" type="ORF">ACFSKQ_14105</name>
</gene>
<dbReference type="GO" id="GO:0000701">
    <property type="term" value="F:purine-specific mismatch base pair DNA N-glycosylase activity"/>
    <property type="evidence" value="ECO:0007669"/>
    <property type="project" value="UniProtKB-EC"/>
</dbReference>
<feature type="region of interest" description="Disordered" evidence="15">
    <location>
        <begin position="274"/>
        <end position="301"/>
    </location>
</feature>
<keyword evidence="8 14" id="KW-0227">DNA damage</keyword>
<evidence type="ECO:0000256" key="1">
    <source>
        <dbReference type="ARBA" id="ARBA00000843"/>
    </source>
</evidence>
<comment type="catalytic activity">
    <reaction evidence="1 14">
        <text>Hydrolyzes free adenine bases from 7,8-dihydro-8-oxoguanine:adenine mismatched double-stranded DNA, leaving an apurinic site.</text>
        <dbReference type="EC" id="3.2.2.31"/>
    </reaction>
</comment>
<dbReference type="InterPro" id="IPR023170">
    <property type="entry name" value="HhH_base_excis_C"/>
</dbReference>
<keyword evidence="18" id="KW-1185">Reference proteome</keyword>
<evidence type="ECO:0000256" key="4">
    <source>
        <dbReference type="ARBA" id="ARBA00012045"/>
    </source>
</evidence>
<evidence type="ECO:0000313" key="18">
    <source>
        <dbReference type="Proteomes" id="UP001597371"/>
    </source>
</evidence>
<dbReference type="Gene3D" id="1.10.340.30">
    <property type="entry name" value="Hypothetical protein, domain 2"/>
    <property type="match status" value="1"/>
</dbReference>